<organism evidence="1 2">
    <name type="scientific">Haemophilus haemolyticus</name>
    <dbReference type="NCBI Taxonomy" id="726"/>
    <lineage>
        <taxon>Bacteria</taxon>
        <taxon>Pseudomonadati</taxon>
        <taxon>Pseudomonadota</taxon>
        <taxon>Gammaproteobacteria</taxon>
        <taxon>Pasteurellales</taxon>
        <taxon>Pasteurellaceae</taxon>
        <taxon>Haemophilus</taxon>
    </lineage>
</organism>
<dbReference type="InterPro" id="IPR006522">
    <property type="entry name" value="Phage_virion_morphogenesis"/>
</dbReference>
<name>A0A852PML7_HAEHA</name>
<evidence type="ECO:0000313" key="2">
    <source>
        <dbReference type="Proteomes" id="UP000590599"/>
    </source>
</evidence>
<proteinExistence type="predicted"/>
<protein>
    <submittedName>
        <fullName evidence="1">Phage virion morphogenesis protein</fullName>
    </submittedName>
</protein>
<comment type="caution">
    <text evidence="1">The sequence shown here is derived from an EMBL/GenBank/DDBJ whole genome shotgun (WGS) entry which is preliminary data.</text>
</comment>
<gene>
    <name evidence="1" type="ORF">HZI69_07020</name>
</gene>
<dbReference type="NCBIfam" id="TIGR01635">
    <property type="entry name" value="tail_comp_S"/>
    <property type="match status" value="1"/>
</dbReference>
<reference evidence="1 2" key="1">
    <citation type="submission" date="2020-07" db="EMBL/GenBank/DDBJ databases">
        <title>Genus Haemophilus, Bergeys manual.</title>
        <authorList>
            <person name="Noerskov-Lauritsen N."/>
        </authorList>
    </citation>
    <scope>NUCLEOTIDE SEQUENCE [LARGE SCALE GENOMIC DNA]</scope>
    <source>
        <strain evidence="1 2">CCUG30047</strain>
    </source>
</reference>
<dbReference type="Pfam" id="PF05069">
    <property type="entry name" value="Phage_tail_S"/>
    <property type="match status" value="1"/>
</dbReference>
<dbReference type="Proteomes" id="UP000590599">
    <property type="component" value="Unassembled WGS sequence"/>
</dbReference>
<accession>A0A852PML7</accession>
<sequence length="145" mass="16494">MHFDFKFDSKAITNKFQKLQEAAKSEGLTRKVANVLWQESEQAFDEERTPEGEKWAALHPKTKQSRENRGYDGKILQVRGDLVASLNLDYGDDFAMIGAAEPYGQYHQSGTKSMHARPFLGLGQSGQKEIRQIISNRFKEVLSDE</sequence>
<dbReference type="EMBL" id="JACBKA010000014">
    <property type="protein sequence ID" value="NYA27584.1"/>
    <property type="molecule type" value="Genomic_DNA"/>
</dbReference>
<dbReference type="AlphaFoldDB" id="A0A852PML7"/>
<evidence type="ECO:0000313" key="1">
    <source>
        <dbReference type="EMBL" id="NYA27584.1"/>
    </source>
</evidence>
<dbReference type="RefSeq" id="WP_179227796.1">
    <property type="nucleotide sequence ID" value="NZ_JACBKA010000014.1"/>
</dbReference>